<dbReference type="AlphaFoldDB" id="A0AB33EG85"/>
<feature type="chain" id="PRO_5044323809" evidence="1">
    <location>
        <begin position="21"/>
        <end position="91"/>
    </location>
</feature>
<reference evidence="2 3" key="1">
    <citation type="submission" date="2017-09" db="EMBL/GenBank/DDBJ databases">
        <title>Complete Genome sequence of Lysobacter capsici KNU-15.</title>
        <authorList>
            <person name="Kim M.-C."/>
            <person name="Yi H."/>
            <person name="Lee D.-W."/>
            <person name="Shin J.-H."/>
        </authorList>
    </citation>
    <scope>NUCLEOTIDE SEQUENCE [LARGE SCALE GENOMIC DNA]</scope>
    <source>
        <strain evidence="2 3">KNU-15</strain>
    </source>
</reference>
<feature type="signal peptide" evidence="1">
    <location>
        <begin position="1"/>
        <end position="20"/>
    </location>
</feature>
<evidence type="ECO:0000313" key="2">
    <source>
        <dbReference type="EMBL" id="ATE79105.1"/>
    </source>
</evidence>
<accession>A0AB33EG85</accession>
<gene>
    <name evidence="2" type="ORF">CNN82_22780</name>
</gene>
<sequence>MNTKRLLIVCMACLSTSAWAIEPGPSSAPQKGTEQWMQLQIRGVVASPFRQTASVTERDLSFQRWLNSFTHPIPEFFEQDAAGKMTTGSNN</sequence>
<proteinExistence type="predicted"/>
<organism evidence="2 3">
    <name type="scientific">Pseudomonas frederiksbergensis</name>
    <dbReference type="NCBI Taxonomy" id="104087"/>
    <lineage>
        <taxon>Bacteria</taxon>
        <taxon>Pseudomonadati</taxon>
        <taxon>Pseudomonadota</taxon>
        <taxon>Gammaproteobacteria</taxon>
        <taxon>Pseudomonadales</taxon>
        <taxon>Pseudomonadaceae</taxon>
        <taxon>Pseudomonas</taxon>
    </lineage>
</organism>
<dbReference type="EMBL" id="CP023466">
    <property type="protein sequence ID" value="ATE79105.1"/>
    <property type="molecule type" value="Genomic_DNA"/>
</dbReference>
<dbReference type="InterPro" id="IPR022053">
    <property type="entry name" value="DUF3613"/>
</dbReference>
<keyword evidence="1" id="KW-0732">Signal</keyword>
<name>A0AB33EG85_9PSED</name>
<evidence type="ECO:0000256" key="1">
    <source>
        <dbReference type="SAM" id="SignalP"/>
    </source>
</evidence>
<dbReference type="Proteomes" id="UP000218385">
    <property type="component" value="Chromosome"/>
</dbReference>
<dbReference type="Pfam" id="PF12266">
    <property type="entry name" value="DUF3613"/>
    <property type="match status" value="1"/>
</dbReference>
<protein>
    <submittedName>
        <fullName evidence="2">DUF3613 domain-containing protein</fullName>
    </submittedName>
</protein>
<dbReference type="RefSeq" id="WP_028938932.1">
    <property type="nucleotide sequence ID" value="NZ_CP023466.1"/>
</dbReference>
<evidence type="ECO:0000313" key="3">
    <source>
        <dbReference type="Proteomes" id="UP000218385"/>
    </source>
</evidence>